<dbReference type="EMBL" id="JAUKUA010000003">
    <property type="protein sequence ID" value="KAK0720135.1"/>
    <property type="molecule type" value="Genomic_DNA"/>
</dbReference>
<keyword evidence="2" id="KW-1185">Reference proteome</keyword>
<proteinExistence type="predicted"/>
<protein>
    <recommendedName>
        <fullName evidence="3">Dipeptidylpeptidase IV N-terminal domain-containing protein</fullName>
    </recommendedName>
</protein>
<accession>A0AA40AQJ3</accession>
<name>A0AA40AQJ3_9PEZI</name>
<dbReference type="AlphaFoldDB" id="A0AA40AQJ3"/>
<sequence length="115" mass="12829">MSFLASPVPAPPQSLNLLHVDDGMVESLVESTTLRYADFDAHPSISDGTKNHAWVLAIEEDHVKPKPADVRNYVVAINIITKETKRVAEGADFYSYPRFSPGGRQLAWLQWNQPP</sequence>
<reference evidence="1" key="1">
    <citation type="submission" date="2023-06" db="EMBL/GenBank/DDBJ databases">
        <title>Genome-scale phylogeny and comparative genomics of the fungal order Sordariales.</title>
        <authorList>
            <consortium name="Lawrence Berkeley National Laboratory"/>
            <person name="Hensen N."/>
            <person name="Bonometti L."/>
            <person name="Westerberg I."/>
            <person name="Brannstrom I.O."/>
            <person name="Guillou S."/>
            <person name="Cros-Aarteil S."/>
            <person name="Calhoun S."/>
            <person name="Haridas S."/>
            <person name="Kuo A."/>
            <person name="Mondo S."/>
            <person name="Pangilinan J."/>
            <person name="Riley R."/>
            <person name="Labutti K."/>
            <person name="Andreopoulos B."/>
            <person name="Lipzen A."/>
            <person name="Chen C."/>
            <person name="Yanf M."/>
            <person name="Daum C."/>
            <person name="Ng V."/>
            <person name="Clum A."/>
            <person name="Steindorff A."/>
            <person name="Ohm R."/>
            <person name="Martin F."/>
            <person name="Silar P."/>
            <person name="Natvig D."/>
            <person name="Lalanne C."/>
            <person name="Gautier V."/>
            <person name="Ament-Velasquez S.L."/>
            <person name="Kruys A."/>
            <person name="Hutchinson M.I."/>
            <person name="Powell A.J."/>
            <person name="Barry K."/>
            <person name="Miller A.N."/>
            <person name="Grigoriev I.V."/>
            <person name="Debuchy R."/>
            <person name="Gladieux P."/>
            <person name="Thoren M.H."/>
            <person name="Johannesson H."/>
        </authorList>
    </citation>
    <scope>NUCLEOTIDE SEQUENCE</scope>
    <source>
        <strain evidence="1">SMH4607-1</strain>
    </source>
</reference>
<evidence type="ECO:0008006" key="3">
    <source>
        <dbReference type="Google" id="ProtNLM"/>
    </source>
</evidence>
<evidence type="ECO:0000313" key="2">
    <source>
        <dbReference type="Proteomes" id="UP001172102"/>
    </source>
</evidence>
<evidence type="ECO:0000313" key="1">
    <source>
        <dbReference type="EMBL" id="KAK0720135.1"/>
    </source>
</evidence>
<organism evidence="1 2">
    <name type="scientific">Lasiosphaeris hirsuta</name>
    <dbReference type="NCBI Taxonomy" id="260670"/>
    <lineage>
        <taxon>Eukaryota</taxon>
        <taxon>Fungi</taxon>
        <taxon>Dikarya</taxon>
        <taxon>Ascomycota</taxon>
        <taxon>Pezizomycotina</taxon>
        <taxon>Sordariomycetes</taxon>
        <taxon>Sordariomycetidae</taxon>
        <taxon>Sordariales</taxon>
        <taxon>Lasiosphaeriaceae</taxon>
        <taxon>Lasiosphaeris</taxon>
    </lineage>
</organism>
<gene>
    <name evidence="1" type="ORF">B0H67DRAFT_643417</name>
</gene>
<dbReference type="Proteomes" id="UP001172102">
    <property type="component" value="Unassembled WGS sequence"/>
</dbReference>
<comment type="caution">
    <text evidence="1">The sequence shown here is derived from an EMBL/GenBank/DDBJ whole genome shotgun (WGS) entry which is preliminary data.</text>
</comment>